<dbReference type="SUPFAM" id="SSF140453">
    <property type="entry name" value="EsxAB dimer-like"/>
    <property type="match status" value="1"/>
</dbReference>
<evidence type="ECO:0008006" key="4">
    <source>
        <dbReference type="Google" id="ProtNLM"/>
    </source>
</evidence>
<gene>
    <name evidence="2" type="ORF">GC106_17730</name>
</gene>
<dbReference type="RefSeq" id="WP_173126922.1">
    <property type="nucleotide sequence ID" value="NZ_CBCSGW010000051.1"/>
</dbReference>
<organism evidence="2 3">
    <name type="scientific">Kibdelosporangium persicum</name>
    <dbReference type="NCBI Taxonomy" id="2698649"/>
    <lineage>
        <taxon>Bacteria</taxon>
        <taxon>Bacillati</taxon>
        <taxon>Actinomycetota</taxon>
        <taxon>Actinomycetes</taxon>
        <taxon>Pseudonocardiales</taxon>
        <taxon>Pseudonocardiaceae</taxon>
        <taxon>Kibdelosporangium</taxon>
    </lineage>
</organism>
<evidence type="ECO:0000313" key="3">
    <source>
        <dbReference type="Proteomes" id="UP000763557"/>
    </source>
</evidence>
<keyword evidence="3" id="KW-1185">Reference proteome</keyword>
<dbReference type="InterPro" id="IPR036689">
    <property type="entry name" value="ESAT-6-like_sf"/>
</dbReference>
<name>A0ABX2F013_9PSEU</name>
<accession>A0ABX2F013</accession>
<proteinExistence type="predicted"/>
<sequence length="460" mass="48983">MSDLAALSAPMKPVDALHQAGLGSLSTLVGPLQGVLDRMAGNTQVVQAFTQAWTGAAQHVEQVRRRLAEAATDQTNAWRGVAADGYRARAARIAAALGEFAATAKTAADTVDRTAAAVAAGRSAANDLLTDLVRRLISLAQHIMAAQGGMTATVLAQASELVTAYVKPLAALERQVQDTVTSAAGSLAGPTAKLDELARLWQSHGAASTTVPADTRSVQPVRVAEIIPHDRPAKPTDPPHTPGRTDWTFSRNGWAPTGHRNSPDAIFHRVPEPDQARYTDWLRKMTAAGISPRLASMALSFTPPGTGLPVVGEHAGTGVIGLPSENNPAHPVVGREIVNVDGRPLEMVHRVADAMKAAADNLTTLGPDRHELWIQIPGGLATADALREVVMRDVNAIMMHVPDDQYERIQRLQVGFFHPDGTLVGSLRHEGHVSPDTTIPPESPLRQPARFPTPRTEFKL</sequence>
<dbReference type="EMBL" id="JAAATY010000004">
    <property type="protein sequence ID" value="NRN64567.1"/>
    <property type="molecule type" value="Genomic_DNA"/>
</dbReference>
<reference evidence="2 3" key="1">
    <citation type="submission" date="2020-01" db="EMBL/GenBank/DDBJ databases">
        <title>Kibdelosporangium persica a novel Actinomycetes from a hot desert in Iran.</title>
        <authorList>
            <person name="Safaei N."/>
            <person name="Zaburannyi N."/>
            <person name="Mueller R."/>
            <person name="Wink J."/>
        </authorList>
    </citation>
    <scope>NUCLEOTIDE SEQUENCE [LARGE SCALE GENOMIC DNA]</scope>
    <source>
        <strain evidence="2 3">4NS15</strain>
    </source>
</reference>
<protein>
    <recommendedName>
        <fullName evidence="4">WXG100 family type VII secretion target</fullName>
    </recommendedName>
</protein>
<comment type="caution">
    <text evidence="2">The sequence shown here is derived from an EMBL/GenBank/DDBJ whole genome shotgun (WGS) entry which is preliminary data.</text>
</comment>
<feature type="region of interest" description="Disordered" evidence="1">
    <location>
        <begin position="429"/>
        <end position="460"/>
    </location>
</feature>
<dbReference type="Proteomes" id="UP000763557">
    <property type="component" value="Unassembled WGS sequence"/>
</dbReference>
<evidence type="ECO:0000256" key="1">
    <source>
        <dbReference type="SAM" id="MobiDB-lite"/>
    </source>
</evidence>
<evidence type="ECO:0000313" key="2">
    <source>
        <dbReference type="EMBL" id="NRN64567.1"/>
    </source>
</evidence>